<evidence type="ECO:0000256" key="1">
    <source>
        <dbReference type="ARBA" id="ARBA00004651"/>
    </source>
</evidence>
<dbReference type="PRINTS" id="PR00120">
    <property type="entry name" value="HATPASE"/>
</dbReference>
<evidence type="ECO:0000313" key="6">
    <source>
        <dbReference type="Proteomes" id="UP000070444"/>
    </source>
</evidence>
<dbReference type="GO" id="GO:0005886">
    <property type="term" value="C:plasma membrane"/>
    <property type="evidence" value="ECO:0007669"/>
    <property type="project" value="UniProtKB-SubCell"/>
</dbReference>
<dbReference type="InterPro" id="IPR006068">
    <property type="entry name" value="ATPase_P-typ_cation-transptr_C"/>
</dbReference>
<dbReference type="InterPro" id="IPR001757">
    <property type="entry name" value="P_typ_ATPase"/>
</dbReference>
<dbReference type="Pfam" id="PF08282">
    <property type="entry name" value="Hydrolase_3"/>
    <property type="match status" value="1"/>
</dbReference>
<dbReference type="SUPFAM" id="SSF56784">
    <property type="entry name" value="HAD-like"/>
    <property type="match status" value="1"/>
</dbReference>
<reference evidence="5 6" key="1">
    <citation type="journal article" date="2015" name="Genome Biol. Evol.">
        <title>Phylogenomic analyses indicate that early fungi evolved digesting cell walls of algal ancestors of land plants.</title>
        <authorList>
            <person name="Chang Y."/>
            <person name="Wang S."/>
            <person name="Sekimoto S."/>
            <person name="Aerts A.L."/>
            <person name="Choi C."/>
            <person name="Clum A."/>
            <person name="LaButti K.M."/>
            <person name="Lindquist E.A."/>
            <person name="Yee Ngan C."/>
            <person name="Ohm R.A."/>
            <person name="Salamov A.A."/>
            <person name="Grigoriev I.V."/>
            <person name="Spatafora J.W."/>
            <person name="Berbee M.L."/>
        </authorList>
    </citation>
    <scope>NUCLEOTIDE SEQUENCE [LARGE SCALE GENOMIC DNA]</scope>
    <source>
        <strain evidence="5 6">NRRL 28638</strain>
    </source>
</reference>
<evidence type="ECO:0000256" key="3">
    <source>
        <dbReference type="SAM" id="Phobius"/>
    </source>
</evidence>
<keyword evidence="3" id="KW-0472">Membrane</keyword>
<dbReference type="GO" id="GO:0036376">
    <property type="term" value="P:sodium ion export across plasma membrane"/>
    <property type="evidence" value="ECO:0007669"/>
    <property type="project" value="TreeGrafter"/>
</dbReference>
<sequence length="209" mass="23053">MRSIDESEIQICIHSEKDPHSSKRALILTGSELNELTTLDWDKQKLKIVQEFQARDHIVGVTGDGVNDSPALKNADVGVAMGGGSQVAIEAAHMVLLDNNFASILVAIENGRLVFDNLKKVILYLLPAGSFSEMIPILVNVILGCPIPLSPFFMIVICVLTDIFSSMAIMCEKPESNLLLRSPRRPKKDRLTDRNLLIHAYAFLGIQET</sequence>
<dbReference type="GO" id="GO:1902600">
    <property type="term" value="P:proton transmembrane transport"/>
    <property type="evidence" value="ECO:0007669"/>
    <property type="project" value="TreeGrafter"/>
</dbReference>
<dbReference type="Gene3D" id="1.20.1110.10">
    <property type="entry name" value="Calcium-transporting ATPase, transmembrane domain"/>
    <property type="match status" value="1"/>
</dbReference>
<dbReference type="GO" id="GO:0006883">
    <property type="term" value="P:intracellular sodium ion homeostasis"/>
    <property type="evidence" value="ECO:0007669"/>
    <property type="project" value="TreeGrafter"/>
</dbReference>
<evidence type="ECO:0000256" key="2">
    <source>
        <dbReference type="ARBA" id="ARBA00022475"/>
    </source>
</evidence>
<feature type="non-terminal residue" evidence="5">
    <location>
        <position position="209"/>
    </location>
</feature>
<dbReference type="EMBL" id="KQ964475">
    <property type="protein sequence ID" value="KXN71427.1"/>
    <property type="molecule type" value="Genomic_DNA"/>
</dbReference>
<dbReference type="GO" id="GO:1990573">
    <property type="term" value="P:potassium ion import across plasma membrane"/>
    <property type="evidence" value="ECO:0007669"/>
    <property type="project" value="TreeGrafter"/>
</dbReference>
<keyword evidence="2" id="KW-1003">Cell membrane</keyword>
<keyword evidence="3" id="KW-0812">Transmembrane</keyword>
<name>A0A137P8U2_CONC2</name>
<dbReference type="GO" id="GO:0016887">
    <property type="term" value="F:ATP hydrolysis activity"/>
    <property type="evidence" value="ECO:0007669"/>
    <property type="project" value="InterPro"/>
</dbReference>
<dbReference type="PANTHER" id="PTHR43294">
    <property type="entry name" value="SODIUM/POTASSIUM-TRANSPORTING ATPASE SUBUNIT ALPHA"/>
    <property type="match status" value="1"/>
</dbReference>
<dbReference type="OrthoDB" id="158672at2759"/>
<dbReference type="GO" id="GO:0030007">
    <property type="term" value="P:intracellular potassium ion homeostasis"/>
    <property type="evidence" value="ECO:0007669"/>
    <property type="project" value="TreeGrafter"/>
</dbReference>
<dbReference type="InterPro" id="IPR023214">
    <property type="entry name" value="HAD_sf"/>
</dbReference>
<keyword evidence="6" id="KW-1185">Reference proteome</keyword>
<dbReference type="Gene3D" id="3.40.50.1000">
    <property type="entry name" value="HAD superfamily/HAD-like"/>
    <property type="match status" value="1"/>
</dbReference>
<dbReference type="GO" id="GO:0005524">
    <property type="term" value="F:ATP binding"/>
    <property type="evidence" value="ECO:0007669"/>
    <property type="project" value="InterPro"/>
</dbReference>
<evidence type="ECO:0000259" key="4">
    <source>
        <dbReference type="Pfam" id="PF00689"/>
    </source>
</evidence>
<proteinExistence type="predicted"/>
<gene>
    <name evidence="5" type="ORF">CONCODRAFT_5862</name>
</gene>
<dbReference type="InterPro" id="IPR036412">
    <property type="entry name" value="HAD-like_sf"/>
</dbReference>
<dbReference type="GO" id="GO:0005391">
    <property type="term" value="F:P-type sodium:potassium-exchanging transporter activity"/>
    <property type="evidence" value="ECO:0007669"/>
    <property type="project" value="TreeGrafter"/>
</dbReference>
<accession>A0A137P8U2</accession>
<evidence type="ECO:0000313" key="5">
    <source>
        <dbReference type="EMBL" id="KXN71427.1"/>
    </source>
</evidence>
<feature type="domain" description="Cation-transporting P-type ATPase C-terminal" evidence="4">
    <location>
        <begin position="146"/>
        <end position="206"/>
    </location>
</feature>
<keyword evidence="3" id="KW-1133">Transmembrane helix</keyword>
<dbReference type="STRING" id="796925.A0A137P8U2"/>
<dbReference type="NCBIfam" id="TIGR01494">
    <property type="entry name" value="ATPase_P-type"/>
    <property type="match status" value="1"/>
</dbReference>
<dbReference type="Proteomes" id="UP000070444">
    <property type="component" value="Unassembled WGS sequence"/>
</dbReference>
<feature type="transmembrane region" description="Helical" evidence="3">
    <location>
        <begin position="149"/>
        <end position="171"/>
    </location>
</feature>
<dbReference type="AlphaFoldDB" id="A0A137P8U2"/>
<dbReference type="PANTHER" id="PTHR43294:SF21">
    <property type="entry name" value="CATION TRANSPORTING ATPASE"/>
    <property type="match status" value="1"/>
</dbReference>
<organism evidence="5 6">
    <name type="scientific">Conidiobolus coronatus (strain ATCC 28846 / CBS 209.66 / NRRL 28638)</name>
    <name type="common">Delacroixia coronata</name>
    <dbReference type="NCBI Taxonomy" id="796925"/>
    <lineage>
        <taxon>Eukaryota</taxon>
        <taxon>Fungi</taxon>
        <taxon>Fungi incertae sedis</taxon>
        <taxon>Zoopagomycota</taxon>
        <taxon>Entomophthoromycotina</taxon>
        <taxon>Entomophthoromycetes</taxon>
        <taxon>Entomophthorales</taxon>
        <taxon>Ancylistaceae</taxon>
        <taxon>Conidiobolus</taxon>
    </lineage>
</organism>
<protein>
    <submittedName>
        <fullName evidence="5">HAD-like protein</fullName>
    </submittedName>
</protein>
<dbReference type="Pfam" id="PF00689">
    <property type="entry name" value="Cation_ATPase_C"/>
    <property type="match status" value="1"/>
</dbReference>
<feature type="transmembrane region" description="Helical" evidence="3">
    <location>
        <begin position="121"/>
        <end position="143"/>
    </location>
</feature>
<comment type="subcellular location">
    <subcellularLocation>
        <location evidence="1">Cell membrane</location>
        <topology evidence="1">Multi-pass membrane protein</topology>
    </subcellularLocation>
</comment>
<dbReference type="InterPro" id="IPR050510">
    <property type="entry name" value="Cation_transp_ATPase_P-type"/>
</dbReference>